<dbReference type="HOGENOM" id="CLU_3242757_0_0_1"/>
<dbReference type="Proteomes" id="UP000015104">
    <property type="component" value="Unassembled WGS sequence"/>
</dbReference>
<feature type="compositionally biased region" description="Low complexity" evidence="1">
    <location>
        <begin position="487"/>
        <end position="497"/>
    </location>
</feature>
<feature type="compositionally biased region" description="Basic and acidic residues" evidence="1">
    <location>
        <begin position="267"/>
        <end position="290"/>
    </location>
</feature>
<evidence type="ECO:0000313" key="4">
    <source>
        <dbReference type="Proteomes" id="UP000015104"/>
    </source>
</evidence>
<reference evidence="4" key="1">
    <citation type="submission" date="2011-08" db="EMBL/GenBank/DDBJ databases">
        <authorList>
            <person name="Rombauts S."/>
        </authorList>
    </citation>
    <scope>NUCLEOTIDE SEQUENCE</scope>
    <source>
        <strain evidence="4">London</strain>
    </source>
</reference>
<dbReference type="EMBL" id="CAEY01000829">
    <property type="status" value="NOT_ANNOTATED_CDS"/>
    <property type="molecule type" value="Genomic_DNA"/>
</dbReference>
<feature type="compositionally biased region" description="Polar residues" evidence="1">
    <location>
        <begin position="234"/>
        <end position="262"/>
    </location>
</feature>
<feature type="region of interest" description="Disordered" evidence="1">
    <location>
        <begin position="90"/>
        <end position="139"/>
    </location>
</feature>
<name>T1JXK1_TETUR</name>
<evidence type="ECO:0000313" key="3">
    <source>
        <dbReference type="EnsemblMetazoa" id="tetur02g12240.1"/>
    </source>
</evidence>
<organism evidence="3 4">
    <name type="scientific">Tetranychus urticae</name>
    <name type="common">Two-spotted spider mite</name>
    <dbReference type="NCBI Taxonomy" id="32264"/>
    <lineage>
        <taxon>Eukaryota</taxon>
        <taxon>Metazoa</taxon>
        <taxon>Ecdysozoa</taxon>
        <taxon>Arthropoda</taxon>
        <taxon>Chelicerata</taxon>
        <taxon>Arachnida</taxon>
        <taxon>Acari</taxon>
        <taxon>Acariformes</taxon>
        <taxon>Trombidiformes</taxon>
        <taxon>Prostigmata</taxon>
        <taxon>Eleutherengona</taxon>
        <taxon>Raphignathae</taxon>
        <taxon>Tetranychoidea</taxon>
        <taxon>Tetranychidae</taxon>
        <taxon>Tetranychus</taxon>
    </lineage>
</organism>
<feature type="compositionally biased region" description="Low complexity" evidence="1">
    <location>
        <begin position="117"/>
        <end position="139"/>
    </location>
</feature>
<feature type="compositionally biased region" description="Low complexity" evidence="1">
    <location>
        <begin position="638"/>
        <end position="681"/>
    </location>
</feature>
<feature type="compositionally biased region" description="Low complexity" evidence="1">
    <location>
        <begin position="178"/>
        <end position="191"/>
    </location>
</feature>
<protein>
    <submittedName>
        <fullName evidence="3">Uncharacterized protein</fullName>
    </submittedName>
</protein>
<feature type="compositionally biased region" description="Basic and acidic residues" evidence="1">
    <location>
        <begin position="203"/>
        <end position="224"/>
    </location>
</feature>
<feature type="signal peptide" evidence="2">
    <location>
        <begin position="1"/>
        <end position="25"/>
    </location>
</feature>
<gene>
    <name evidence="3" type="primary">107370815</name>
</gene>
<dbReference type="AlphaFoldDB" id="T1JXK1"/>
<dbReference type="EnsemblMetazoa" id="tetur02g12240.1">
    <property type="protein sequence ID" value="tetur02g12240.1"/>
    <property type="gene ID" value="tetur02g12240"/>
</dbReference>
<feature type="compositionally biased region" description="Basic and acidic residues" evidence="1">
    <location>
        <begin position="574"/>
        <end position="592"/>
    </location>
</feature>
<feature type="compositionally biased region" description="Basic and acidic residues" evidence="1">
    <location>
        <begin position="459"/>
        <end position="471"/>
    </location>
</feature>
<feature type="compositionally biased region" description="Basic and acidic residues" evidence="1">
    <location>
        <begin position="522"/>
        <end position="554"/>
    </location>
</feature>
<evidence type="ECO:0000256" key="2">
    <source>
        <dbReference type="SAM" id="SignalP"/>
    </source>
</evidence>
<feature type="compositionally biased region" description="Polar residues" evidence="1">
    <location>
        <begin position="94"/>
        <end position="116"/>
    </location>
</feature>
<feature type="compositionally biased region" description="Low complexity" evidence="1">
    <location>
        <begin position="447"/>
        <end position="458"/>
    </location>
</feature>
<reference evidence="3" key="2">
    <citation type="submission" date="2015-06" db="UniProtKB">
        <authorList>
            <consortium name="EnsemblMetazoa"/>
        </authorList>
    </citation>
    <scope>IDENTIFICATION</scope>
</reference>
<keyword evidence="2" id="KW-0732">Signal</keyword>
<evidence type="ECO:0000256" key="1">
    <source>
        <dbReference type="SAM" id="MobiDB-lite"/>
    </source>
</evidence>
<feature type="compositionally biased region" description="Low complexity" evidence="1">
    <location>
        <begin position="320"/>
        <end position="339"/>
    </location>
</feature>
<accession>T1JXK1</accession>
<feature type="compositionally biased region" description="Acidic residues" evidence="1">
    <location>
        <begin position="555"/>
        <end position="564"/>
    </location>
</feature>
<feature type="region of interest" description="Disordered" evidence="1">
    <location>
        <begin position="157"/>
        <end position="707"/>
    </location>
</feature>
<keyword evidence="4" id="KW-1185">Reference proteome</keyword>
<proteinExistence type="predicted"/>
<feature type="compositionally biased region" description="Low complexity" evidence="1">
    <location>
        <begin position="388"/>
        <end position="422"/>
    </location>
</feature>
<sequence length="707" mass="77218">MFTLPVKLFTLFGFIFLSLSLIASGKVMLKPSQQQQQSTSTSTQLNNVQPFFGIGPWVKHDVATTAAPSTTTVSIKKKVNNYNQKALPFPEAFSSRSSQKPTISARSSNPLNNNVRPSSTNSPSGSSLKPSASSSSSSPIEYGFTDSDYPYIVVKSSKVDSSSPEYRSDYYDESLNEPTSTPKPTSSSTSSYQGKGRKVLKCRTSDGRQLSDEQCKQQLAEKRSTMTSLAGKASQLSYLNQPIYRSSNNQDNEGNGESSEPKMSSKLGREEEGGKGRDEDDYRAKEEEKWSQGVREWNSDEFPSSSTEKSKPFGARSGRSSDYPSSPSSPSSPSPQGSSSDDDHESTGDQLGVSYFADKGNTDEDKYYSAPDYNYREESPKKKSATTSYGSSPPSPSKSKSGRSSSSSSASSSSSSSNPASESYDDYSDGPSEAPEGFTTSDSDEPSYQSDDSGYSKSSYDKSDKNDKKQSSEPSYNYRGSDEYLTSKSSKSSNPSNDGEPVQYYKPSQGYDDYAAEGRGQGGDEKHNDNEDNPPEEKKKRKSTEYKAEYKPDESYDENDDDSGSMDYGYNAKSGKDEGQSYDDKPRKNRSNEEEEFDAAFKEPLSGRGFNYHQQESRNVGKFANRQKHVKPNDSAKLTPSSSSSSSSLSLPSSPSMSLYTSSPSSQSTSPSTSFTPSFTSHKVNSRNYLKPKNGEKAVVKASMMVD</sequence>
<feature type="chain" id="PRO_5007729110" evidence="2">
    <location>
        <begin position="26"/>
        <end position="707"/>
    </location>
</feature>
<dbReference type="OrthoDB" id="10676840at2759"/>